<name>A0A136IIN5_9PEZI</name>
<protein>
    <submittedName>
        <fullName evidence="2">Uncharacterized protein</fullName>
    </submittedName>
</protein>
<dbReference type="AlphaFoldDB" id="A0A136IIN5"/>
<dbReference type="InParanoid" id="A0A136IIN5"/>
<proteinExistence type="predicted"/>
<feature type="region of interest" description="Disordered" evidence="1">
    <location>
        <begin position="1"/>
        <end position="136"/>
    </location>
</feature>
<feature type="compositionally biased region" description="Basic and acidic residues" evidence="1">
    <location>
        <begin position="49"/>
        <end position="59"/>
    </location>
</feature>
<evidence type="ECO:0000313" key="3">
    <source>
        <dbReference type="Proteomes" id="UP000070501"/>
    </source>
</evidence>
<dbReference type="EMBL" id="KQ964323">
    <property type="protein sequence ID" value="KXJ84830.1"/>
    <property type="molecule type" value="Genomic_DNA"/>
</dbReference>
<evidence type="ECO:0000256" key="1">
    <source>
        <dbReference type="SAM" id="MobiDB-lite"/>
    </source>
</evidence>
<feature type="region of interest" description="Disordered" evidence="1">
    <location>
        <begin position="168"/>
        <end position="202"/>
    </location>
</feature>
<keyword evidence="3" id="KW-1185">Reference proteome</keyword>
<dbReference type="Proteomes" id="UP000070501">
    <property type="component" value="Unassembled WGS sequence"/>
</dbReference>
<evidence type="ECO:0000313" key="2">
    <source>
        <dbReference type="EMBL" id="KXJ84830.1"/>
    </source>
</evidence>
<accession>A0A136IIN5</accession>
<gene>
    <name evidence="2" type="ORF">Micbo1qcDRAFT_199035</name>
</gene>
<sequence length="202" mass="22079">MVRTNQKARWSGRDRSPSPIDNKPPPRRSRTIQTARVTKYKQKIGTTIDENKESSHDDIQTAPEAEGRAVVGQLPEKNEPPRKARGQLNLRKADGSTVETGSNELGATMPGSNKEDAIKSLDNDSNGTKTQPIDVDAIGSLDNSNMAKKRAIVDQSDEVDSDVKWVETIPVTNDPSDGNKRAPKRQCAGLPARLPRDATSRT</sequence>
<feature type="compositionally biased region" description="Basic and acidic residues" evidence="1">
    <location>
        <begin position="113"/>
        <end position="122"/>
    </location>
</feature>
<organism evidence="2 3">
    <name type="scientific">Microdochium bolleyi</name>
    <dbReference type="NCBI Taxonomy" id="196109"/>
    <lineage>
        <taxon>Eukaryota</taxon>
        <taxon>Fungi</taxon>
        <taxon>Dikarya</taxon>
        <taxon>Ascomycota</taxon>
        <taxon>Pezizomycotina</taxon>
        <taxon>Sordariomycetes</taxon>
        <taxon>Xylariomycetidae</taxon>
        <taxon>Xylariales</taxon>
        <taxon>Microdochiaceae</taxon>
        <taxon>Microdochium</taxon>
    </lineage>
</organism>
<reference evidence="3" key="1">
    <citation type="submission" date="2016-02" db="EMBL/GenBank/DDBJ databases">
        <title>Draft genome sequence of Microdochium bolleyi, a fungal endophyte of beachgrass.</title>
        <authorList>
            <consortium name="DOE Joint Genome Institute"/>
            <person name="David A.S."/>
            <person name="May G."/>
            <person name="Haridas S."/>
            <person name="Lim J."/>
            <person name="Wang M."/>
            <person name="Labutti K."/>
            <person name="Lipzen A."/>
            <person name="Barry K."/>
            <person name="Grigoriev I.V."/>
        </authorList>
    </citation>
    <scope>NUCLEOTIDE SEQUENCE [LARGE SCALE GENOMIC DNA]</scope>
    <source>
        <strain evidence="3">J235TASD1</strain>
    </source>
</reference>